<dbReference type="RefSeq" id="WP_135671025.1">
    <property type="nucleotide sequence ID" value="NZ_RQGN01000052.1"/>
</dbReference>
<comment type="caution">
    <text evidence="1">The sequence shown here is derived from an EMBL/GenBank/DDBJ whole genome shotgun (WGS) entry which is preliminary data.</text>
</comment>
<dbReference type="InterPro" id="IPR011458">
    <property type="entry name" value="DUF1564"/>
</dbReference>
<dbReference type="Proteomes" id="UP000298429">
    <property type="component" value="Unassembled WGS sequence"/>
</dbReference>
<dbReference type="OrthoDB" id="332047at2"/>
<evidence type="ECO:0000313" key="2">
    <source>
        <dbReference type="Proteomes" id="UP000298429"/>
    </source>
</evidence>
<proteinExistence type="predicted"/>
<dbReference type="AlphaFoldDB" id="A0A5F2B5Z2"/>
<sequence length="195" mass="22617">MENVRNLYSSQHTRCLAKSEARNSLSFSKSKSGPQSKRLAPSDLWVPKNRIQSVERRIAKFGSLKKALHFLLKENRNRIHSLFKYSQGEKTIYQGTNLELIRFSFRPDSADWAELRITARYYGVSICNFFVLLLTLDEQKKRNPISGFQSTLRNKESRAFEILLVQQISSSRDLLSFLFLVGKNTFQMIERESSA</sequence>
<reference evidence="1 2" key="1">
    <citation type="journal article" date="2019" name="PLoS Negl. Trop. Dis.">
        <title>Revisiting the worldwide diversity of Leptospira species in the environment.</title>
        <authorList>
            <person name="Vincent A.T."/>
            <person name="Schiettekatte O."/>
            <person name="Bourhy P."/>
            <person name="Veyrier F.J."/>
            <person name="Picardeau M."/>
        </authorList>
    </citation>
    <scope>NUCLEOTIDE SEQUENCE [LARGE SCALE GENOMIC DNA]</scope>
    <source>
        <strain evidence="1 2">201702444</strain>
    </source>
</reference>
<gene>
    <name evidence="1" type="ORF">EHQ76_10975</name>
</gene>
<protein>
    <submittedName>
        <fullName evidence="1">DUF1564 family protein</fullName>
    </submittedName>
</protein>
<evidence type="ECO:0000313" key="1">
    <source>
        <dbReference type="EMBL" id="TGM01043.1"/>
    </source>
</evidence>
<accession>A0A5F2B5Z2</accession>
<dbReference type="EMBL" id="RQGN01000052">
    <property type="protein sequence ID" value="TGM01043.1"/>
    <property type="molecule type" value="Genomic_DNA"/>
</dbReference>
<name>A0A5F2B5Z2_9LEPT</name>
<dbReference type="Pfam" id="PF07600">
    <property type="entry name" value="DUF1564"/>
    <property type="match status" value="1"/>
</dbReference>
<organism evidence="1 2">
    <name type="scientific">Leptospira barantonii</name>
    <dbReference type="NCBI Taxonomy" id="2023184"/>
    <lineage>
        <taxon>Bacteria</taxon>
        <taxon>Pseudomonadati</taxon>
        <taxon>Spirochaetota</taxon>
        <taxon>Spirochaetia</taxon>
        <taxon>Leptospirales</taxon>
        <taxon>Leptospiraceae</taxon>
        <taxon>Leptospira</taxon>
    </lineage>
</organism>